<evidence type="ECO:0000256" key="2">
    <source>
        <dbReference type="RuleBase" id="RU362039"/>
    </source>
</evidence>
<dbReference type="EC" id="3.1.4.-" evidence="2"/>
<comment type="similarity">
    <text evidence="1 2">Belongs to the metallophosphoesterase superfamily. YfcE family.</text>
</comment>
<dbReference type="eggNOG" id="COG0622">
    <property type="taxonomic scope" value="Bacteria"/>
</dbReference>
<dbReference type="STRING" id="335543.Sfum_2125"/>
<evidence type="ECO:0000313" key="5">
    <source>
        <dbReference type="Proteomes" id="UP000001784"/>
    </source>
</evidence>
<sequence length="158" mass="17845">MKIVVMSDTHLERVTDRFESLCAAYCEGADLVIHLGDWARHSVLNFLERYPLEAVAGNMDDSGIHERLPVKKVIRVRGHRLGIIHGWGSPVGLRHRLMDEFENVEAILFGHTHQALQLVEHGIFWFNPGSVYLGRGERANSLGILNIEDRITGEIVTL</sequence>
<gene>
    <name evidence="4" type="ordered locus">Sfum_2125</name>
</gene>
<evidence type="ECO:0000313" key="4">
    <source>
        <dbReference type="EMBL" id="ABK17808.1"/>
    </source>
</evidence>
<dbReference type="HOGENOM" id="CLU_063749_3_2_7"/>
<dbReference type="InterPro" id="IPR024654">
    <property type="entry name" value="Calcineurin-like_PHP_lpxH"/>
</dbReference>
<dbReference type="NCBIfam" id="TIGR00040">
    <property type="entry name" value="yfcE"/>
    <property type="match status" value="1"/>
</dbReference>
<keyword evidence="2" id="KW-0479">Metal-binding</keyword>
<accession>A0LK56</accession>
<name>A0LK56_SYNFM</name>
<dbReference type="SUPFAM" id="SSF56300">
    <property type="entry name" value="Metallo-dependent phosphatases"/>
    <property type="match status" value="1"/>
</dbReference>
<dbReference type="Pfam" id="PF12850">
    <property type="entry name" value="Metallophos_2"/>
    <property type="match status" value="1"/>
</dbReference>
<dbReference type="PANTHER" id="PTHR11124">
    <property type="entry name" value="VACUOLAR SORTING PROTEIN VPS29"/>
    <property type="match status" value="1"/>
</dbReference>
<dbReference type="InParanoid" id="A0LK56"/>
<dbReference type="GO" id="GO:0046872">
    <property type="term" value="F:metal ion binding"/>
    <property type="evidence" value="ECO:0007669"/>
    <property type="project" value="UniProtKB-KW"/>
</dbReference>
<reference evidence="4 5" key="1">
    <citation type="submission" date="2006-10" db="EMBL/GenBank/DDBJ databases">
        <title>Complete sequence of Syntrophobacter fumaroxidans MPOB.</title>
        <authorList>
            <consortium name="US DOE Joint Genome Institute"/>
            <person name="Copeland A."/>
            <person name="Lucas S."/>
            <person name="Lapidus A."/>
            <person name="Barry K."/>
            <person name="Detter J.C."/>
            <person name="Glavina del Rio T."/>
            <person name="Hammon N."/>
            <person name="Israni S."/>
            <person name="Pitluck S."/>
            <person name="Goltsman E.G."/>
            <person name="Martinez M."/>
            <person name="Schmutz J."/>
            <person name="Larimer F."/>
            <person name="Land M."/>
            <person name="Hauser L."/>
            <person name="Kyrpides N."/>
            <person name="Kim E."/>
            <person name="Boone D.R."/>
            <person name="Brockman F."/>
            <person name="Culley D."/>
            <person name="Ferry J."/>
            <person name="Gunsalus R."/>
            <person name="McInerney M.J."/>
            <person name="Morrison M."/>
            <person name="Plugge C."/>
            <person name="Rohlin L."/>
            <person name="Scholten J."/>
            <person name="Sieber J."/>
            <person name="Stams A.J.M."/>
            <person name="Worm P."/>
            <person name="Henstra A.M."/>
            <person name="Richardson P."/>
        </authorList>
    </citation>
    <scope>NUCLEOTIDE SEQUENCE [LARGE SCALE GENOMIC DNA]</scope>
    <source>
        <strain evidence="5">DSM 10017 / MPOB</strain>
    </source>
</reference>
<dbReference type="InterPro" id="IPR029052">
    <property type="entry name" value="Metallo-depent_PP-like"/>
</dbReference>
<dbReference type="AlphaFoldDB" id="A0LK56"/>
<evidence type="ECO:0000256" key="1">
    <source>
        <dbReference type="ARBA" id="ARBA00008950"/>
    </source>
</evidence>
<dbReference type="KEGG" id="sfu:Sfum_2125"/>
<dbReference type="Proteomes" id="UP000001784">
    <property type="component" value="Chromosome"/>
</dbReference>
<comment type="cofactor">
    <cofactor evidence="2">
        <name>a divalent metal cation</name>
        <dbReference type="ChEBI" id="CHEBI:60240"/>
    </cofactor>
</comment>
<organism evidence="4 5">
    <name type="scientific">Syntrophobacter fumaroxidans (strain DSM 10017 / MPOB)</name>
    <dbReference type="NCBI Taxonomy" id="335543"/>
    <lineage>
        <taxon>Bacteria</taxon>
        <taxon>Pseudomonadati</taxon>
        <taxon>Thermodesulfobacteriota</taxon>
        <taxon>Syntrophobacteria</taxon>
        <taxon>Syntrophobacterales</taxon>
        <taxon>Syntrophobacteraceae</taxon>
        <taxon>Syntrophobacter</taxon>
    </lineage>
</organism>
<dbReference type="RefSeq" id="WP_011698977.1">
    <property type="nucleotide sequence ID" value="NC_008554.1"/>
</dbReference>
<dbReference type="Gene3D" id="3.60.21.10">
    <property type="match status" value="1"/>
</dbReference>
<dbReference type="GO" id="GO:0016787">
    <property type="term" value="F:hydrolase activity"/>
    <property type="evidence" value="ECO:0007669"/>
    <property type="project" value="UniProtKB-UniRule"/>
</dbReference>
<feature type="domain" description="Calcineurin-like phosphoesterase" evidence="3">
    <location>
        <begin position="1"/>
        <end position="149"/>
    </location>
</feature>
<dbReference type="EMBL" id="CP000478">
    <property type="protein sequence ID" value="ABK17808.1"/>
    <property type="molecule type" value="Genomic_DNA"/>
</dbReference>
<dbReference type="FunCoup" id="A0LK56">
    <property type="interactions" value="67"/>
</dbReference>
<proteinExistence type="inferred from homology"/>
<keyword evidence="5" id="KW-1185">Reference proteome</keyword>
<dbReference type="InterPro" id="IPR000979">
    <property type="entry name" value="Phosphodiesterase_MJ0936/Vps29"/>
</dbReference>
<protein>
    <recommendedName>
        <fullName evidence="2">Phosphoesterase</fullName>
        <ecNumber evidence="2">3.1.4.-</ecNumber>
    </recommendedName>
</protein>
<evidence type="ECO:0000259" key="3">
    <source>
        <dbReference type="Pfam" id="PF12850"/>
    </source>
</evidence>